<keyword evidence="2" id="KW-1133">Transmembrane helix</keyword>
<feature type="transmembrane region" description="Helical" evidence="2">
    <location>
        <begin position="74"/>
        <end position="101"/>
    </location>
</feature>
<feature type="region of interest" description="Disordered" evidence="1">
    <location>
        <begin position="505"/>
        <end position="541"/>
    </location>
</feature>
<evidence type="ECO:0000256" key="1">
    <source>
        <dbReference type="SAM" id="MobiDB-lite"/>
    </source>
</evidence>
<dbReference type="Ensembl" id="ENSEBUT00000019888.1">
    <property type="protein sequence ID" value="ENSEBUP00000019312.1"/>
    <property type="gene ID" value="ENSEBUG00000012012.1"/>
</dbReference>
<organism evidence="3 4">
    <name type="scientific">Eptatretus burgeri</name>
    <name type="common">Inshore hagfish</name>
    <dbReference type="NCBI Taxonomy" id="7764"/>
    <lineage>
        <taxon>Eukaryota</taxon>
        <taxon>Metazoa</taxon>
        <taxon>Chordata</taxon>
        <taxon>Craniata</taxon>
        <taxon>Vertebrata</taxon>
        <taxon>Cyclostomata</taxon>
        <taxon>Myxini</taxon>
        <taxon>Myxiniformes</taxon>
        <taxon>Myxinidae</taxon>
        <taxon>Eptatretinae</taxon>
        <taxon>Eptatretus</taxon>
    </lineage>
</organism>
<dbReference type="OMA" id="HDQHAIL"/>
<feature type="region of interest" description="Disordered" evidence="1">
    <location>
        <begin position="574"/>
        <end position="598"/>
    </location>
</feature>
<feature type="transmembrane region" description="Helical" evidence="2">
    <location>
        <begin position="21"/>
        <end position="40"/>
    </location>
</feature>
<dbReference type="PANTHER" id="PTHR10165:SF14">
    <property type="entry name" value="PHOSPHOLIPID PHOSPHATASE-RELATED PROTEIN TYPE 3"/>
    <property type="match status" value="1"/>
</dbReference>
<keyword evidence="4" id="KW-1185">Reference proteome</keyword>
<name>A0A8C4QR95_EPTBU</name>
<evidence type="ECO:0000313" key="3">
    <source>
        <dbReference type="Ensembl" id="ENSEBUP00000019312.1"/>
    </source>
</evidence>
<feature type="region of interest" description="Disordered" evidence="1">
    <location>
        <begin position="387"/>
        <end position="417"/>
    </location>
</feature>
<sequence length="683" mass="73586">MVTRDNGRSRRRQTKHSSLPWIYFMELPIAASALVFLYFLQLTNIFLPAHPGFSCDPLALRLPYITPANEDVPLLMLLCLAFAGPAAMIMGGEAIVFCSLCKPRSGPGSSGRRISRCGFSAFLRRSVRFVGIHLFGLSVSLISVDVLQLVTGRHAPFFLTVCRPNASQLLTTCQQESIVNHVECSGSDENAINAQSTHPTGGRFKHATRSSDAYLYLGGIWATDSSVSVNKTKTHEVMCMMQKHTYCLKFKTPHCTGKRGDRNTVLLIMETCNTLPHLEVACSFVFFKVYHAVDNFRLEVERGSRQVARYGRRGPGRELGFRHPGSSVNGLDETDGSRGRSDVGLSRSRSENASVRALNPSGSSELEMMAPRRPMGKESMVTFSNTLPRVGAPSHGSRAQVDSQDGEMSREATGEGTQMGVYLNIQSDAESTSASESTTGPSGATCVIFPAQEEQGQASSAAKSSSARTKWLLVAERSKCGGTQMNAPRLMQVISLSKQQGLLSTRGKAVGDDGASSMDTEEAERMASSAEDSPSSLKPATESVGISPQAIEGGSPCYKGFSDITIRSLTTSEVDGPRTGVEEGMEMSRTGGDGVVSSWKWRPTPHEGPGTAIGAEPEGLPFYQSGPAATQLPGVVDPSTTISPCDVMLRRKTPSILIPERPISPDLARSVFYKGVAGRGYRE</sequence>
<dbReference type="InterPro" id="IPR043216">
    <property type="entry name" value="PAP-like"/>
</dbReference>
<evidence type="ECO:0000313" key="4">
    <source>
        <dbReference type="Proteomes" id="UP000694388"/>
    </source>
</evidence>
<protein>
    <submittedName>
        <fullName evidence="3">Phospholipid phosphatase related 4</fullName>
    </submittedName>
</protein>
<dbReference type="GO" id="GO:0046839">
    <property type="term" value="P:phospholipid dephosphorylation"/>
    <property type="evidence" value="ECO:0007669"/>
    <property type="project" value="TreeGrafter"/>
</dbReference>
<proteinExistence type="predicted"/>
<evidence type="ECO:0000256" key="2">
    <source>
        <dbReference type="SAM" id="Phobius"/>
    </source>
</evidence>
<reference evidence="3" key="1">
    <citation type="submission" date="2025-08" db="UniProtKB">
        <authorList>
            <consortium name="Ensembl"/>
        </authorList>
    </citation>
    <scope>IDENTIFICATION</scope>
</reference>
<keyword evidence="2" id="KW-0812">Transmembrane</keyword>
<dbReference type="Proteomes" id="UP000694388">
    <property type="component" value="Unplaced"/>
</dbReference>
<keyword evidence="2" id="KW-0472">Membrane</keyword>
<dbReference type="GO" id="GO:0006644">
    <property type="term" value="P:phospholipid metabolic process"/>
    <property type="evidence" value="ECO:0007669"/>
    <property type="project" value="InterPro"/>
</dbReference>
<dbReference type="GeneTree" id="ENSGT00940000156181"/>
<dbReference type="GO" id="GO:0007165">
    <property type="term" value="P:signal transduction"/>
    <property type="evidence" value="ECO:0007669"/>
    <property type="project" value="TreeGrafter"/>
</dbReference>
<dbReference type="PANTHER" id="PTHR10165">
    <property type="entry name" value="LIPID PHOSPHATE PHOSPHATASE"/>
    <property type="match status" value="1"/>
</dbReference>
<feature type="region of interest" description="Disordered" evidence="1">
    <location>
        <begin position="309"/>
        <end position="371"/>
    </location>
</feature>
<dbReference type="AlphaFoldDB" id="A0A8C4QR95"/>
<dbReference type="GO" id="GO:0005886">
    <property type="term" value="C:plasma membrane"/>
    <property type="evidence" value="ECO:0007669"/>
    <property type="project" value="TreeGrafter"/>
</dbReference>
<feature type="transmembrane region" description="Helical" evidence="2">
    <location>
        <begin position="122"/>
        <end position="144"/>
    </location>
</feature>
<dbReference type="GO" id="GO:0008195">
    <property type="term" value="F:phosphatidate phosphatase activity"/>
    <property type="evidence" value="ECO:0007669"/>
    <property type="project" value="TreeGrafter"/>
</dbReference>
<accession>A0A8C4QR95</accession>
<reference evidence="3" key="2">
    <citation type="submission" date="2025-09" db="UniProtKB">
        <authorList>
            <consortium name="Ensembl"/>
        </authorList>
    </citation>
    <scope>IDENTIFICATION</scope>
</reference>